<organism evidence="1 2">
    <name type="scientific">Eumeta variegata</name>
    <name type="common">Bagworm moth</name>
    <name type="synonym">Eumeta japonica</name>
    <dbReference type="NCBI Taxonomy" id="151549"/>
    <lineage>
        <taxon>Eukaryota</taxon>
        <taxon>Metazoa</taxon>
        <taxon>Ecdysozoa</taxon>
        <taxon>Arthropoda</taxon>
        <taxon>Hexapoda</taxon>
        <taxon>Insecta</taxon>
        <taxon>Pterygota</taxon>
        <taxon>Neoptera</taxon>
        <taxon>Endopterygota</taxon>
        <taxon>Lepidoptera</taxon>
        <taxon>Glossata</taxon>
        <taxon>Ditrysia</taxon>
        <taxon>Tineoidea</taxon>
        <taxon>Psychidae</taxon>
        <taxon>Oiketicinae</taxon>
        <taxon>Eumeta</taxon>
    </lineage>
</organism>
<dbReference type="Proteomes" id="UP000299102">
    <property type="component" value="Unassembled WGS sequence"/>
</dbReference>
<evidence type="ECO:0000313" key="1">
    <source>
        <dbReference type="EMBL" id="GBP04163.1"/>
    </source>
</evidence>
<protein>
    <submittedName>
        <fullName evidence="1">Uncharacterized protein</fullName>
    </submittedName>
</protein>
<dbReference type="AlphaFoldDB" id="A0A4C1SPK6"/>
<name>A0A4C1SPK6_EUMVA</name>
<gene>
    <name evidence="1" type="ORF">EVAR_74878_1</name>
</gene>
<sequence length="170" mass="19289">MQLRGFPPTIVLFNDEQLGLETLRIYFSDDVSYPRTPKDDATPLRGSSPIAQYELKRFLMIVIGNAMTTSRTNDMTCSPRHRSIGFKMFVHAYENGPHLPSIHLKSTLPDYTHRWGFYHVKSLHRADGRRPPSFRLGSSQSHFRAIHTGYWLANLIPQPAATPSAGDHLA</sequence>
<proteinExistence type="predicted"/>
<keyword evidence="2" id="KW-1185">Reference proteome</keyword>
<reference evidence="1 2" key="1">
    <citation type="journal article" date="2019" name="Commun. Biol.">
        <title>The bagworm genome reveals a unique fibroin gene that provides high tensile strength.</title>
        <authorList>
            <person name="Kono N."/>
            <person name="Nakamura H."/>
            <person name="Ohtoshi R."/>
            <person name="Tomita M."/>
            <person name="Numata K."/>
            <person name="Arakawa K."/>
        </authorList>
    </citation>
    <scope>NUCLEOTIDE SEQUENCE [LARGE SCALE GENOMIC DNA]</scope>
</reference>
<evidence type="ECO:0000313" key="2">
    <source>
        <dbReference type="Proteomes" id="UP000299102"/>
    </source>
</evidence>
<accession>A0A4C1SPK6</accession>
<comment type="caution">
    <text evidence="1">The sequence shown here is derived from an EMBL/GenBank/DDBJ whole genome shotgun (WGS) entry which is preliminary data.</text>
</comment>
<dbReference type="EMBL" id="BGZK01000012">
    <property type="protein sequence ID" value="GBP04163.1"/>
    <property type="molecule type" value="Genomic_DNA"/>
</dbReference>